<protein>
    <recommendedName>
        <fullName evidence="4">Leucine rich repeat variant</fullName>
    </recommendedName>
</protein>
<dbReference type="Gene3D" id="1.25.10.10">
    <property type="entry name" value="Leucine-rich Repeat Variant"/>
    <property type="match status" value="1"/>
</dbReference>
<evidence type="ECO:0000256" key="1">
    <source>
        <dbReference type="SAM" id="MobiDB-lite"/>
    </source>
</evidence>
<gene>
    <name evidence="2" type="ORF">GCM10009838_52680</name>
</gene>
<dbReference type="InterPro" id="IPR011989">
    <property type="entry name" value="ARM-like"/>
</dbReference>
<evidence type="ECO:0000313" key="2">
    <source>
        <dbReference type="EMBL" id="GAA1984240.1"/>
    </source>
</evidence>
<dbReference type="RefSeq" id="WP_344659791.1">
    <property type="nucleotide sequence ID" value="NZ_BAAAQM010000032.1"/>
</dbReference>
<proteinExistence type="predicted"/>
<dbReference type="Proteomes" id="UP001499854">
    <property type="component" value="Unassembled WGS sequence"/>
</dbReference>
<sequence>MEWDEFAAKLAGRPEPQEAWLNGLAYNSAASSAVLLRIATVRDRLDDPHSWLRHRRLPDEAAAALARHPERKVRMAIAENMFTSLELLAVLARDPEWHVRSAAFESPFGDRRRALFDILEREPGDPPPPPPEPDTDGPDAPLPPLTRAEAQALIAAPGEYARAKAAWDERVPQDIALQLADDPADRVRLCLSLREDLTEEQRAAIPYVVHYGYHEVPEWLKELRKDPEAIAEYAESGHVLIRRSVAMAGRLPPATVARLADDEDFFVRLTLAQCCDDAPHELIIEMFAHWHGVRWHDLSYRPNFVREGMAADFADHPNPRLRWAASADPTATPEMIESLSRDPDHRVRPGALSDERLPPARLQEALVDPQTAEFAARNPVLPETVMHALLDCAGVER</sequence>
<feature type="region of interest" description="Disordered" evidence="1">
    <location>
        <begin position="120"/>
        <end position="144"/>
    </location>
</feature>
<evidence type="ECO:0008006" key="4">
    <source>
        <dbReference type="Google" id="ProtNLM"/>
    </source>
</evidence>
<organism evidence="2 3">
    <name type="scientific">Catenulispora subtropica</name>
    <dbReference type="NCBI Taxonomy" id="450798"/>
    <lineage>
        <taxon>Bacteria</taxon>
        <taxon>Bacillati</taxon>
        <taxon>Actinomycetota</taxon>
        <taxon>Actinomycetes</taxon>
        <taxon>Catenulisporales</taxon>
        <taxon>Catenulisporaceae</taxon>
        <taxon>Catenulispora</taxon>
    </lineage>
</organism>
<dbReference type="EMBL" id="BAAAQM010000032">
    <property type="protein sequence ID" value="GAA1984240.1"/>
    <property type="molecule type" value="Genomic_DNA"/>
</dbReference>
<keyword evidence="3" id="KW-1185">Reference proteome</keyword>
<reference evidence="3" key="1">
    <citation type="journal article" date="2019" name="Int. J. Syst. Evol. Microbiol.">
        <title>The Global Catalogue of Microorganisms (GCM) 10K type strain sequencing project: providing services to taxonomists for standard genome sequencing and annotation.</title>
        <authorList>
            <consortium name="The Broad Institute Genomics Platform"/>
            <consortium name="The Broad Institute Genome Sequencing Center for Infectious Disease"/>
            <person name="Wu L."/>
            <person name="Ma J."/>
        </authorList>
    </citation>
    <scope>NUCLEOTIDE SEQUENCE [LARGE SCALE GENOMIC DNA]</scope>
    <source>
        <strain evidence="3">JCM 16013</strain>
    </source>
</reference>
<evidence type="ECO:0000313" key="3">
    <source>
        <dbReference type="Proteomes" id="UP001499854"/>
    </source>
</evidence>
<accession>A0ABN2SCV3</accession>
<comment type="caution">
    <text evidence="2">The sequence shown here is derived from an EMBL/GenBank/DDBJ whole genome shotgun (WGS) entry which is preliminary data.</text>
</comment>
<name>A0ABN2SCV3_9ACTN</name>